<dbReference type="AlphaFoldDB" id="A0A1H0UEN5"/>
<keyword evidence="3" id="KW-1185">Reference proteome</keyword>
<feature type="compositionally biased region" description="Polar residues" evidence="1">
    <location>
        <begin position="1"/>
        <end position="14"/>
    </location>
</feature>
<proteinExistence type="predicted"/>
<dbReference type="EMBL" id="FNJB01000011">
    <property type="protein sequence ID" value="SDP64593.1"/>
    <property type="molecule type" value="Genomic_DNA"/>
</dbReference>
<name>A0A1H0UEN5_9PSEU</name>
<evidence type="ECO:0000313" key="3">
    <source>
        <dbReference type="Proteomes" id="UP000199651"/>
    </source>
</evidence>
<sequence>MSTCDSAEPSSRNSGFRDGRDPVGRYLAALRPVYLLSRPDRWARAITQDRFHATKFAAPTSPAGERTDPKPGDCRHPTSPPDRHPVTRPLRSFPQHLSYVSGHCFGEVAATFQRGQEAIDPGLYVGCHAARVRPGWVGRIGVHRSLSAGDGGHALHSFRAATRDTGPLRTGLALPRATTRVLWRVTRQCIRPVDHERTPFTGQDQSRHRGAFVGILEERRGVGEWPNAQGMERVPAIPAERTRRWTPILPRWVIPGSTIGGVCARVLSR</sequence>
<evidence type="ECO:0000256" key="1">
    <source>
        <dbReference type="SAM" id="MobiDB-lite"/>
    </source>
</evidence>
<organism evidence="2 3">
    <name type="scientific">Actinokineospora alba</name>
    <dbReference type="NCBI Taxonomy" id="504798"/>
    <lineage>
        <taxon>Bacteria</taxon>
        <taxon>Bacillati</taxon>
        <taxon>Actinomycetota</taxon>
        <taxon>Actinomycetes</taxon>
        <taxon>Pseudonocardiales</taxon>
        <taxon>Pseudonocardiaceae</taxon>
        <taxon>Actinokineospora</taxon>
    </lineage>
</organism>
<feature type="region of interest" description="Disordered" evidence="1">
    <location>
        <begin position="1"/>
        <end position="22"/>
    </location>
</feature>
<feature type="region of interest" description="Disordered" evidence="1">
    <location>
        <begin position="53"/>
        <end position="88"/>
    </location>
</feature>
<feature type="compositionally biased region" description="Basic and acidic residues" evidence="1">
    <location>
        <begin position="65"/>
        <end position="85"/>
    </location>
</feature>
<dbReference type="Proteomes" id="UP000199651">
    <property type="component" value="Unassembled WGS sequence"/>
</dbReference>
<protein>
    <submittedName>
        <fullName evidence="2">Uncharacterized protein</fullName>
    </submittedName>
</protein>
<gene>
    <name evidence="2" type="ORF">SAMN05192558_111129</name>
</gene>
<evidence type="ECO:0000313" key="2">
    <source>
        <dbReference type="EMBL" id="SDP64593.1"/>
    </source>
</evidence>
<accession>A0A1H0UEN5</accession>
<reference evidence="3" key="1">
    <citation type="submission" date="2016-10" db="EMBL/GenBank/DDBJ databases">
        <authorList>
            <person name="Varghese N."/>
            <person name="Submissions S."/>
        </authorList>
    </citation>
    <scope>NUCLEOTIDE SEQUENCE [LARGE SCALE GENOMIC DNA]</scope>
    <source>
        <strain evidence="3">IBRC-M 10655</strain>
    </source>
</reference>